<evidence type="ECO:0000313" key="3">
    <source>
        <dbReference type="Proteomes" id="UP001611415"/>
    </source>
</evidence>
<dbReference type="RefSeq" id="WP_397095964.1">
    <property type="nucleotide sequence ID" value="NZ_JBIRYO010000040.1"/>
</dbReference>
<organism evidence="2 3">
    <name type="scientific">Nocardia xishanensis</name>
    <dbReference type="NCBI Taxonomy" id="238964"/>
    <lineage>
        <taxon>Bacteria</taxon>
        <taxon>Bacillati</taxon>
        <taxon>Actinomycetota</taxon>
        <taxon>Actinomycetes</taxon>
        <taxon>Mycobacteriales</taxon>
        <taxon>Nocardiaceae</taxon>
        <taxon>Nocardia</taxon>
    </lineage>
</organism>
<keyword evidence="3" id="KW-1185">Reference proteome</keyword>
<dbReference type="Proteomes" id="UP001611415">
    <property type="component" value="Unassembled WGS sequence"/>
</dbReference>
<gene>
    <name evidence="2" type="ORF">ACH49W_34330</name>
</gene>
<accession>A0ABW7XBE0</accession>
<proteinExistence type="predicted"/>
<name>A0ABW7XBE0_9NOCA</name>
<evidence type="ECO:0000256" key="1">
    <source>
        <dbReference type="SAM" id="MobiDB-lite"/>
    </source>
</evidence>
<feature type="region of interest" description="Disordered" evidence="1">
    <location>
        <begin position="134"/>
        <end position="165"/>
    </location>
</feature>
<feature type="compositionally biased region" description="Low complexity" evidence="1">
    <location>
        <begin position="135"/>
        <end position="165"/>
    </location>
</feature>
<protein>
    <submittedName>
        <fullName evidence="2">Uncharacterized protein</fullName>
    </submittedName>
</protein>
<dbReference type="EMBL" id="JBIRYO010000040">
    <property type="protein sequence ID" value="MFI2478459.1"/>
    <property type="molecule type" value="Genomic_DNA"/>
</dbReference>
<evidence type="ECO:0000313" key="2">
    <source>
        <dbReference type="EMBL" id="MFI2478459.1"/>
    </source>
</evidence>
<reference evidence="2 3" key="1">
    <citation type="submission" date="2024-10" db="EMBL/GenBank/DDBJ databases">
        <title>The Natural Products Discovery Center: Release of the First 8490 Sequenced Strains for Exploring Actinobacteria Biosynthetic Diversity.</title>
        <authorList>
            <person name="Kalkreuter E."/>
            <person name="Kautsar S.A."/>
            <person name="Yang D."/>
            <person name="Bader C.D."/>
            <person name="Teijaro C.N."/>
            <person name="Fluegel L."/>
            <person name="Davis C.M."/>
            <person name="Simpson J.R."/>
            <person name="Lauterbach L."/>
            <person name="Steele A.D."/>
            <person name="Gui C."/>
            <person name="Meng S."/>
            <person name="Li G."/>
            <person name="Viehrig K."/>
            <person name="Ye F."/>
            <person name="Su P."/>
            <person name="Kiefer A.F."/>
            <person name="Nichols A."/>
            <person name="Cepeda A.J."/>
            <person name="Yan W."/>
            <person name="Fan B."/>
            <person name="Jiang Y."/>
            <person name="Adhikari A."/>
            <person name="Zheng C.-J."/>
            <person name="Schuster L."/>
            <person name="Cowan T.M."/>
            <person name="Smanski M.J."/>
            <person name="Chevrette M.G."/>
            <person name="De Carvalho L.P.S."/>
            <person name="Shen B."/>
        </authorList>
    </citation>
    <scope>NUCLEOTIDE SEQUENCE [LARGE SCALE GENOMIC DNA]</scope>
    <source>
        <strain evidence="2 3">NPDC019275</strain>
    </source>
</reference>
<comment type="caution">
    <text evidence="2">The sequence shown here is derived from an EMBL/GenBank/DDBJ whole genome shotgun (WGS) entry which is preliminary data.</text>
</comment>
<sequence>MDLDITCPHGGQIDFVQSVPALHADGVSTSYGTSRYTGIAVTTTGFVPVIGISTVEHTHTTELAPKSRAPARRAAKWTPIHHSAGVNNSPLTIRATAEWASPTTTVRLVGAALGRARRASLEWVSLSLAAARMTARPSASQSRPSRSASAIRSVRSSRICSSRPC</sequence>